<reference evidence="1" key="1">
    <citation type="journal article" date="2012" name="J. Bacteriol.">
        <title>Complete genome sequence of the broad-host-range strain Sinorhizobium fredii USDA257.</title>
        <authorList>
            <person name="Schuldes J."/>
            <person name="Rodriguez Orbegoso M."/>
            <person name="Schmeisser C."/>
            <person name="Krishnan H.B."/>
            <person name="Daniel R."/>
            <person name="Streit W.R."/>
        </authorList>
    </citation>
    <scope>NUCLEOTIDE SEQUENCE [LARGE SCALE GENOMIC DNA]</scope>
    <source>
        <strain evidence="1">USDA 257</strain>
        <plasmid evidence="1">pUSDA257</plasmid>
    </source>
</reference>
<dbReference type="PATRIC" id="fig|1185652.3.peg.6477"/>
<dbReference type="Gene3D" id="3.30.1310.20">
    <property type="entry name" value="PRTase-like"/>
    <property type="match status" value="1"/>
</dbReference>
<organism evidence="1">
    <name type="scientific">Sinorhizobium fredii (strain USDA 257)</name>
    <dbReference type="NCBI Taxonomy" id="1185652"/>
    <lineage>
        <taxon>Bacteria</taxon>
        <taxon>Pseudomonadati</taxon>
        <taxon>Pseudomonadota</taxon>
        <taxon>Alphaproteobacteria</taxon>
        <taxon>Hyphomicrobiales</taxon>
        <taxon>Rhizobiaceae</taxon>
        <taxon>Sinorhizobium/Ensifer group</taxon>
        <taxon>Sinorhizobium</taxon>
    </lineage>
</organism>
<protein>
    <submittedName>
        <fullName evidence="1">Uncharacterized protein</fullName>
    </submittedName>
</protein>
<geneLocation type="plasmid" evidence="2">
    <name>pUSDA257 fragment 1</name>
</geneLocation>
<dbReference type="AlphaFoldDB" id="I3XFT6"/>
<dbReference type="EMBL" id="CP003564">
    <property type="protein sequence ID" value="AFL54742.1"/>
    <property type="molecule type" value="Genomic_DNA"/>
</dbReference>
<evidence type="ECO:0000313" key="2">
    <source>
        <dbReference type="Proteomes" id="UP000006180"/>
    </source>
</evidence>
<sequence length="94" mass="10847">MRKIGVPREPELAMGAVIDGSEPTVVRNRETIRVAGIAGAEFDDICDICKRERVEIERRRHRYLAARAPVNVAGRIGGKRWKPTPWNWIRRRSR</sequence>
<dbReference type="HOGENOM" id="CLU_2384568_0_0_5"/>
<name>I3XFT6_SINF2</name>
<accession>I3XFT6</accession>
<evidence type="ECO:0000313" key="1">
    <source>
        <dbReference type="EMBL" id="AFL54742.1"/>
    </source>
</evidence>
<keyword evidence="1" id="KW-0614">Plasmid</keyword>
<proteinExistence type="predicted"/>
<gene>
    <name evidence="1" type="ORF">USDA257_p00230</name>
</gene>